<dbReference type="PROSITE" id="PS51787">
    <property type="entry name" value="LON_N"/>
    <property type="match status" value="1"/>
</dbReference>
<sequence>MIADYEGDPKTLIEDQEEGLYPTLCMRDIVVFPTNMTPIVVGRKESLNLVRMLEKKPDTIFCVFCQKNKDTESPYEEDLYPVGVFAKLIKVIKMPGTEQMSIIIQGLGRCQMKHLVQKEPYTVIDVKSLPEKWPDENNDELFRMLYENFHYEATDYIKSN</sequence>
<evidence type="ECO:0000313" key="2">
    <source>
        <dbReference type="EMBL" id="EKC67770.1"/>
    </source>
</evidence>
<feature type="non-terminal residue" evidence="2">
    <location>
        <position position="160"/>
    </location>
</feature>
<protein>
    <submittedName>
        <fullName evidence="2">Protein containing Peptidase S16, lon</fullName>
        <ecNumber evidence="2">3.4.21.-</ecNumber>
    </submittedName>
</protein>
<dbReference type="SMART" id="SM00464">
    <property type="entry name" value="LON"/>
    <property type="match status" value="1"/>
</dbReference>
<keyword evidence="2" id="KW-0378">Hydrolase</keyword>
<dbReference type="InterPro" id="IPR003111">
    <property type="entry name" value="Lon_prtase_N"/>
</dbReference>
<dbReference type="InterPro" id="IPR046336">
    <property type="entry name" value="Lon_prtase_N_sf"/>
</dbReference>
<dbReference type="Pfam" id="PF02190">
    <property type="entry name" value="LON_substr_bdg"/>
    <property type="match status" value="1"/>
</dbReference>
<comment type="caution">
    <text evidence="2">The sequence shown here is derived from an EMBL/GenBank/DDBJ whole genome shotgun (WGS) entry which is preliminary data.</text>
</comment>
<feature type="domain" description="Lon N-terminal" evidence="1">
    <location>
        <begin position="21"/>
        <end position="160"/>
    </location>
</feature>
<evidence type="ECO:0000259" key="1">
    <source>
        <dbReference type="PROSITE" id="PS51787"/>
    </source>
</evidence>
<proteinExistence type="predicted"/>
<dbReference type="InterPro" id="IPR015947">
    <property type="entry name" value="PUA-like_sf"/>
</dbReference>
<dbReference type="AlphaFoldDB" id="K1TN58"/>
<name>K1TN58_9ZZZZ</name>
<dbReference type="SUPFAM" id="SSF88697">
    <property type="entry name" value="PUA domain-like"/>
    <property type="match status" value="1"/>
</dbReference>
<dbReference type="GO" id="GO:0016787">
    <property type="term" value="F:hydrolase activity"/>
    <property type="evidence" value="ECO:0007669"/>
    <property type="project" value="UniProtKB-KW"/>
</dbReference>
<dbReference type="Gene3D" id="2.30.130.40">
    <property type="entry name" value="LON domain-like"/>
    <property type="match status" value="1"/>
</dbReference>
<dbReference type="EC" id="3.4.21.-" evidence="2"/>
<accession>K1TN58</accession>
<organism evidence="2">
    <name type="scientific">human gut metagenome</name>
    <dbReference type="NCBI Taxonomy" id="408170"/>
    <lineage>
        <taxon>unclassified sequences</taxon>
        <taxon>metagenomes</taxon>
        <taxon>organismal metagenomes</taxon>
    </lineage>
</organism>
<dbReference type="EMBL" id="AJWZ01003606">
    <property type="protein sequence ID" value="EKC67770.1"/>
    <property type="molecule type" value="Genomic_DNA"/>
</dbReference>
<reference evidence="2" key="1">
    <citation type="journal article" date="2013" name="Environ. Microbiol.">
        <title>Microbiota from the distal guts of lean and obese adolescents exhibit partial functional redundancy besides clear differences in community structure.</title>
        <authorList>
            <person name="Ferrer M."/>
            <person name="Ruiz A."/>
            <person name="Lanza F."/>
            <person name="Haange S.B."/>
            <person name="Oberbach A."/>
            <person name="Till H."/>
            <person name="Bargiela R."/>
            <person name="Campoy C."/>
            <person name="Segura M.T."/>
            <person name="Richter M."/>
            <person name="von Bergen M."/>
            <person name="Seifert J."/>
            <person name="Suarez A."/>
        </authorList>
    </citation>
    <scope>NUCLEOTIDE SEQUENCE</scope>
</reference>
<gene>
    <name evidence="2" type="ORF">OBE_05283</name>
</gene>